<dbReference type="Proteomes" id="UP001423409">
    <property type="component" value="Unassembled WGS sequence"/>
</dbReference>
<sequence>MAGGIIDGIKKKLNIRSPSREMYILGEHASQGLADGIDQSSGVVKSASTRLAATVLDEVAKARAELEKGLALEAWRQSLATLDDNLLQVEGTLARSRGEADRYNAVLSEQATRASEAAREIDALVDAQIRAADLPSQMDPQGAADRSYRLSYGAGDVGLIRSLADATGRTVTQVRADVEAALAEAQRFAPEVARLIERVWSDALTHRRATAAEERRVNEALNASYAEQSAARIQLIQDQIKAEEAASVTHDVLIGQVDELLQQGRDPRQSGFITWLDELAKGEGEASEAAVKLKRDLDGVIAARTFALRLPDPSTAQDGPAAEARGVVRPATLDGPVSVVRPATLDGPVSARGQVTPTLSGPPARARVPEVTAEVKEWQVSTAAAIAAAEAVSVYRQSLKALTVAQLEEARATALAAGQQARYDVLTTELGERKKVQAESTKLISDAENELSTILTGKTLPAFESRAQALERQAGQDTEQRERLLELADAIRTAGQAAAENADALNVTVRVRGVETGMKALDLYRTAILAVTDAISQSFQDVVAGTSNGVQSILGNMAKMALGVVRAVAQAVIAYQAQAVALALLKGGTFDFVGAAAALAAAAAVAGIVAGLESRIDQVGRSSAQAVQAPAAASSSSAPIAQAAATTASNNVVIPTAQVNLVASADIAAALGRHIDRFGEAVDRFAERGVKVDVRTQRPPESRLHSLVYDLTGRL</sequence>
<evidence type="ECO:0008006" key="5">
    <source>
        <dbReference type="Google" id="ProtNLM"/>
    </source>
</evidence>
<gene>
    <name evidence="3" type="ORF">Dcae01_03316</name>
</gene>
<feature type="transmembrane region" description="Helical" evidence="2">
    <location>
        <begin position="592"/>
        <end position="612"/>
    </location>
</feature>
<organism evidence="3 4">
    <name type="scientific">Deinococcus caeni</name>
    <dbReference type="NCBI Taxonomy" id="569127"/>
    <lineage>
        <taxon>Bacteria</taxon>
        <taxon>Thermotogati</taxon>
        <taxon>Deinococcota</taxon>
        <taxon>Deinococci</taxon>
        <taxon>Deinococcales</taxon>
        <taxon>Deinococcaceae</taxon>
        <taxon>Deinococcus</taxon>
    </lineage>
</organism>
<feature type="region of interest" description="Disordered" evidence="1">
    <location>
        <begin position="344"/>
        <end position="366"/>
    </location>
</feature>
<evidence type="ECO:0000256" key="1">
    <source>
        <dbReference type="SAM" id="MobiDB-lite"/>
    </source>
</evidence>
<reference evidence="3 4" key="1">
    <citation type="submission" date="2024-02" db="EMBL/GenBank/DDBJ databases">
        <title>Deinococcus caeni NBRC 101312.</title>
        <authorList>
            <person name="Ichikawa N."/>
            <person name="Katano-Makiyama Y."/>
            <person name="Hidaka K."/>
        </authorList>
    </citation>
    <scope>NUCLEOTIDE SEQUENCE [LARGE SCALE GENOMIC DNA]</scope>
    <source>
        <strain evidence="3 4">NBRC 101312</strain>
    </source>
</reference>
<protein>
    <recommendedName>
        <fullName evidence="5">Bacteriophage tail tape measure N-terminal domain-containing protein</fullName>
    </recommendedName>
</protein>
<keyword evidence="2" id="KW-1133">Transmembrane helix</keyword>
<comment type="caution">
    <text evidence="3">The sequence shown here is derived from an EMBL/GenBank/DDBJ whole genome shotgun (WGS) entry which is preliminary data.</text>
</comment>
<accession>A0ABP9UHC0</accession>
<keyword evidence="2" id="KW-0812">Transmembrane</keyword>
<keyword evidence="2" id="KW-0472">Membrane</keyword>
<evidence type="ECO:0000256" key="2">
    <source>
        <dbReference type="SAM" id="Phobius"/>
    </source>
</evidence>
<evidence type="ECO:0000313" key="3">
    <source>
        <dbReference type="EMBL" id="GAA5441775.1"/>
    </source>
</evidence>
<dbReference type="EMBL" id="BAABQU010000078">
    <property type="protein sequence ID" value="GAA5441775.1"/>
    <property type="molecule type" value="Genomic_DNA"/>
</dbReference>
<evidence type="ECO:0000313" key="4">
    <source>
        <dbReference type="Proteomes" id="UP001423409"/>
    </source>
</evidence>
<keyword evidence="4" id="KW-1185">Reference proteome</keyword>
<proteinExistence type="predicted"/>
<name>A0ABP9UHC0_9DEIO</name>